<evidence type="ECO:0000259" key="2">
    <source>
        <dbReference type="Pfam" id="PF13568"/>
    </source>
</evidence>
<keyword evidence="4" id="KW-1185">Reference proteome</keyword>
<protein>
    <submittedName>
        <fullName evidence="3">Outer membrane beta-barrel protein</fullName>
    </submittedName>
</protein>
<evidence type="ECO:0000313" key="3">
    <source>
        <dbReference type="EMBL" id="MFD1293998.1"/>
    </source>
</evidence>
<evidence type="ECO:0000256" key="1">
    <source>
        <dbReference type="SAM" id="SignalP"/>
    </source>
</evidence>
<dbReference type="Proteomes" id="UP001597241">
    <property type="component" value="Unassembled WGS sequence"/>
</dbReference>
<proteinExistence type="predicted"/>
<feature type="chain" id="PRO_5047266023" evidence="1">
    <location>
        <begin position="24"/>
        <end position="201"/>
    </location>
</feature>
<evidence type="ECO:0000313" key="4">
    <source>
        <dbReference type="Proteomes" id="UP001597241"/>
    </source>
</evidence>
<dbReference type="RefSeq" id="WP_386809193.1">
    <property type="nucleotide sequence ID" value="NZ_JBHTMV010000004.1"/>
</dbReference>
<dbReference type="InterPro" id="IPR025665">
    <property type="entry name" value="Beta-barrel_OMP_2"/>
</dbReference>
<keyword evidence="1" id="KW-0732">Signal</keyword>
<name>A0ABW3WQF9_9FLAO</name>
<accession>A0ABW3WQF9</accession>
<dbReference type="SUPFAM" id="SSF56925">
    <property type="entry name" value="OMPA-like"/>
    <property type="match status" value="1"/>
</dbReference>
<gene>
    <name evidence="3" type="ORF">ACFQ5N_09135</name>
</gene>
<dbReference type="InterPro" id="IPR011250">
    <property type="entry name" value="OMP/PagP_B-barrel"/>
</dbReference>
<sequence>MTKKGFTFLFILMTTLISLNAQSSWGIKGSLLFNSNGELLDDAEDIIDNKGKGESGFNVGIYGKLDLGPIYLRPELVYSQASSEYTVNGNSESFKMSSIDLPVLVGIRIIGPLNIVAGPAFKFITSNEFNSIEGDLDKDVTVGLNFGVSANIGRFGFDVIYDRGINSNEADFIGQEVVDNFTLDSRQSQIRVGVSYRLSDK</sequence>
<feature type="domain" description="Outer membrane protein beta-barrel" evidence="2">
    <location>
        <begin position="21"/>
        <end position="167"/>
    </location>
</feature>
<comment type="caution">
    <text evidence="3">The sequence shown here is derived from an EMBL/GenBank/DDBJ whole genome shotgun (WGS) entry which is preliminary data.</text>
</comment>
<dbReference type="Pfam" id="PF13568">
    <property type="entry name" value="OMP_b-brl_2"/>
    <property type="match status" value="1"/>
</dbReference>
<feature type="signal peptide" evidence="1">
    <location>
        <begin position="1"/>
        <end position="23"/>
    </location>
</feature>
<organism evidence="3 4">
    <name type="scientific">Lutibacter holmesii</name>
    <dbReference type="NCBI Taxonomy" id="1137985"/>
    <lineage>
        <taxon>Bacteria</taxon>
        <taxon>Pseudomonadati</taxon>
        <taxon>Bacteroidota</taxon>
        <taxon>Flavobacteriia</taxon>
        <taxon>Flavobacteriales</taxon>
        <taxon>Flavobacteriaceae</taxon>
        <taxon>Lutibacter</taxon>
    </lineage>
</organism>
<dbReference type="EMBL" id="JBHTMV010000004">
    <property type="protein sequence ID" value="MFD1293998.1"/>
    <property type="molecule type" value="Genomic_DNA"/>
</dbReference>
<reference evidence="4" key="1">
    <citation type="journal article" date="2019" name="Int. J. Syst. Evol. Microbiol.">
        <title>The Global Catalogue of Microorganisms (GCM) 10K type strain sequencing project: providing services to taxonomists for standard genome sequencing and annotation.</title>
        <authorList>
            <consortium name="The Broad Institute Genomics Platform"/>
            <consortium name="The Broad Institute Genome Sequencing Center for Infectious Disease"/>
            <person name="Wu L."/>
            <person name="Ma J."/>
        </authorList>
    </citation>
    <scope>NUCLEOTIDE SEQUENCE [LARGE SCALE GENOMIC DNA]</scope>
    <source>
        <strain evidence="4">CCUG 62221</strain>
    </source>
</reference>